<feature type="compositionally biased region" description="Low complexity" evidence="2">
    <location>
        <begin position="155"/>
        <end position="165"/>
    </location>
</feature>
<feature type="compositionally biased region" description="Polar residues" evidence="2">
    <location>
        <begin position="303"/>
        <end position="312"/>
    </location>
</feature>
<evidence type="ECO:0000256" key="2">
    <source>
        <dbReference type="SAM" id="MobiDB-lite"/>
    </source>
</evidence>
<name>J4GHI2_9APHY</name>
<feature type="compositionally biased region" description="Polar residues" evidence="2">
    <location>
        <begin position="351"/>
        <end position="364"/>
    </location>
</feature>
<gene>
    <name evidence="3" type="ORF">FIBRA_08479</name>
</gene>
<keyword evidence="1" id="KW-0175">Coiled coil</keyword>
<dbReference type="HOGENOM" id="CLU_496093_0_0_1"/>
<keyword evidence="4" id="KW-1185">Reference proteome</keyword>
<feature type="region of interest" description="Disordered" evidence="2">
    <location>
        <begin position="96"/>
        <end position="424"/>
    </location>
</feature>
<evidence type="ECO:0000256" key="1">
    <source>
        <dbReference type="SAM" id="Coils"/>
    </source>
</evidence>
<dbReference type="RefSeq" id="XP_012185516.1">
    <property type="nucleotide sequence ID" value="XM_012330126.1"/>
</dbReference>
<feature type="coiled-coil region" evidence="1">
    <location>
        <begin position="460"/>
        <end position="487"/>
    </location>
</feature>
<feature type="compositionally biased region" description="Pro residues" evidence="2">
    <location>
        <begin position="385"/>
        <end position="396"/>
    </location>
</feature>
<organism evidence="3 4">
    <name type="scientific">Fibroporia radiculosa</name>
    <dbReference type="NCBI Taxonomy" id="599839"/>
    <lineage>
        <taxon>Eukaryota</taxon>
        <taxon>Fungi</taxon>
        <taxon>Dikarya</taxon>
        <taxon>Basidiomycota</taxon>
        <taxon>Agaricomycotina</taxon>
        <taxon>Agaricomycetes</taxon>
        <taxon>Polyporales</taxon>
        <taxon>Fibroporiaceae</taxon>
        <taxon>Fibroporia</taxon>
    </lineage>
</organism>
<dbReference type="GeneID" id="24101133"/>
<feature type="compositionally biased region" description="Basic and acidic residues" evidence="2">
    <location>
        <begin position="96"/>
        <end position="154"/>
    </location>
</feature>
<dbReference type="InParanoid" id="J4GHI2"/>
<evidence type="ECO:0000313" key="3">
    <source>
        <dbReference type="EMBL" id="CCM06233.1"/>
    </source>
</evidence>
<protein>
    <submittedName>
        <fullName evidence="3">Uncharacterized protein</fullName>
    </submittedName>
</protein>
<sequence>MSHLPPKPDFGPKSPGRYSADYRHYDRPPDRYYRERDDHYPPRSRYPPESYSSRPVDGYRAHRPSADSYVSSYDRREEDRYREYWEVRDAREREWREYSHETRHGHSERSERERDQGRARRPERREYSPLRHREWKEDDRRRERVREPEPERAWTSRTSRSPPRRIVTGRPRRSRSPTPTRARSPRSSYRRSYTPVRRQRSRPSTPNDTHRRRRSRTKSPPGGARVGKPSVPASPRSAGPVGSPRDLSPRPRSPISDHRKEKVARSPSNPPDVLESDPSRNRSLPIIVTEDAKSLPPRLSPAPRNSPNNELTLSAKPEVKVEDTGEPISPAHLSRADKGKMREVDMKIEVSQFSQSLQPTQDTIQPPLPHKKSRTPPIAPRRYIPTPPIPSSPKTPQPGAVQPTRAERPRWIPSAPESQQVSNDESIITTHMIYTPDGPRQFVLNIKKYDHRRWPHRMDLAALTTELDQLRRNRMHLATNYQNLQKTARRALHELDMSTIELNAATARRIMSGEQLEKARGGQLGIDYVRATPAHDGEPNSIAAERNAS</sequence>
<feature type="region of interest" description="Disordered" evidence="2">
    <location>
        <begin position="1"/>
        <end position="78"/>
    </location>
</feature>
<dbReference type="EMBL" id="HE797256">
    <property type="protein sequence ID" value="CCM06233.1"/>
    <property type="molecule type" value="Genomic_DNA"/>
</dbReference>
<dbReference type="AlphaFoldDB" id="J4GHI2"/>
<evidence type="ECO:0000313" key="4">
    <source>
        <dbReference type="Proteomes" id="UP000006352"/>
    </source>
</evidence>
<reference evidence="3 4" key="1">
    <citation type="journal article" date="2012" name="Appl. Environ. Microbiol.">
        <title>Short-read sequencing for genomic analysis of the brown rot fungus Fibroporia radiculosa.</title>
        <authorList>
            <person name="Tang J.D."/>
            <person name="Perkins A.D."/>
            <person name="Sonstegard T.S."/>
            <person name="Schroeder S.G."/>
            <person name="Burgess S.C."/>
            <person name="Diehl S.V."/>
        </authorList>
    </citation>
    <scope>NUCLEOTIDE SEQUENCE [LARGE SCALE GENOMIC DNA]</scope>
    <source>
        <strain evidence="3 4">TFFH 294</strain>
    </source>
</reference>
<dbReference type="STRING" id="599839.J4GHI2"/>
<accession>J4GHI2</accession>
<feature type="compositionally biased region" description="Basic and acidic residues" evidence="2">
    <location>
        <begin position="255"/>
        <end position="264"/>
    </location>
</feature>
<dbReference type="Proteomes" id="UP000006352">
    <property type="component" value="Unassembled WGS sequence"/>
</dbReference>
<proteinExistence type="predicted"/>
<dbReference type="OrthoDB" id="3269397at2759"/>
<feature type="compositionally biased region" description="Basic and acidic residues" evidence="2">
    <location>
        <begin position="20"/>
        <end position="41"/>
    </location>
</feature>
<feature type="compositionally biased region" description="Basic and acidic residues" evidence="2">
    <location>
        <begin position="334"/>
        <end position="348"/>
    </location>
</feature>
<feature type="compositionally biased region" description="Low complexity" evidence="2">
    <location>
        <begin position="176"/>
        <end position="196"/>
    </location>
</feature>